<comment type="caution">
    <text evidence="1">The sequence shown here is derived from an EMBL/GenBank/DDBJ whole genome shotgun (WGS) entry which is preliminary data.</text>
</comment>
<evidence type="ECO:0000313" key="2">
    <source>
        <dbReference type="Proteomes" id="UP000016033"/>
    </source>
</evidence>
<organism evidence="1 2">
    <name type="scientific">Microbacterium maritypicum MF109</name>
    <dbReference type="NCBI Taxonomy" id="1333857"/>
    <lineage>
        <taxon>Bacteria</taxon>
        <taxon>Bacillati</taxon>
        <taxon>Actinomycetota</taxon>
        <taxon>Actinomycetes</taxon>
        <taxon>Micrococcales</taxon>
        <taxon>Microbacteriaceae</taxon>
        <taxon>Microbacterium</taxon>
    </lineage>
</organism>
<dbReference type="AlphaFoldDB" id="T5L534"/>
<dbReference type="EMBL" id="ATAO01000024">
    <property type="protein sequence ID" value="EQM85685.1"/>
    <property type="molecule type" value="Genomic_DNA"/>
</dbReference>
<gene>
    <name evidence="1" type="ORF">L687_10675</name>
</gene>
<sequence length="81" mass="8980">MYEHPYLSQQLTRHDQEQMERAAAERLRLIEHADQIVPRPEGVVRRMLRRAFGRTAVATSATAPTTARVAGGCEAAAAHAQ</sequence>
<protein>
    <submittedName>
        <fullName evidence="1">Uncharacterized protein</fullName>
    </submittedName>
</protein>
<accession>T5L534</accession>
<dbReference type="Proteomes" id="UP000016033">
    <property type="component" value="Unassembled WGS sequence"/>
</dbReference>
<proteinExistence type="predicted"/>
<dbReference type="RefSeq" id="WP_021198344.1">
    <property type="nucleotide sequence ID" value="NZ_ATAO01000024.1"/>
</dbReference>
<dbReference type="PATRIC" id="fig|1333857.3.peg.355"/>
<reference evidence="1 2" key="1">
    <citation type="journal article" date="2013" name="Genome Announc.">
        <title>Whole-genome sequences of five oyster-associated bacteria show potential for crude oil hydrocarbon degradation.</title>
        <authorList>
            <person name="Chauhan A."/>
            <person name="Green S."/>
            <person name="Pathak A."/>
            <person name="Thomas J."/>
            <person name="Venkatramanan R."/>
        </authorList>
    </citation>
    <scope>NUCLEOTIDE SEQUENCE [LARGE SCALE GENOMIC DNA]</scope>
    <source>
        <strain evidence="1 2">MF109</strain>
    </source>
</reference>
<name>T5L534_MICMQ</name>
<evidence type="ECO:0000313" key="1">
    <source>
        <dbReference type="EMBL" id="EQM85685.1"/>
    </source>
</evidence>